<sequence length="150" mass="17173">MLLRLPFTLSSALLSPPLHPHRSKPFSSLSSSPNPNPNPNPNHRSNTTLPSSSAPSPTPPRLVPPLLPPLGRVPRPLLRRRPPPPPRALVAHRRRLRPQTPRNDSLVPLRVELHELYELWRERIEKRRPFQYLVGCEHWRDLVLGVREGC</sequence>
<dbReference type="InterPro" id="IPR052663">
    <property type="entry name" value="RF_glutamine_MTase_cyano"/>
</dbReference>
<reference evidence="2" key="1">
    <citation type="submission" date="2020-07" db="EMBL/GenBank/DDBJ databases">
        <authorList>
            <person name="Lin J."/>
        </authorList>
    </citation>
    <scope>NUCLEOTIDE SEQUENCE</scope>
</reference>
<proteinExistence type="predicted"/>
<dbReference type="PANTHER" id="PTHR47441:SF3">
    <property type="entry name" value="RELEASE FACTOR GLUTAMINE METHYLTRANSFERASE"/>
    <property type="match status" value="1"/>
</dbReference>
<dbReference type="EMBL" id="LR862139">
    <property type="protein sequence ID" value="CAD1819612.1"/>
    <property type="molecule type" value="Genomic_DNA"/>
</dbReference>
<accession>A0A6V7NLZ3</accession>
<gene>
    <name evidence="2" type="ORF">CB5_LOCUS2823</name>
</gene>
<feature type="region of interest" description="Disordered" evidence="1">
    <location>
        <begin position="10"/>
        <end position="94"/>
    </location>
</feature>
<protein>
    <submittedName>
        <fullName evidence="2">Uncharacterized protein</fullName>
    </submittedName>
</protein>
<feature type="compositionally biased region" description="Low complexity" evidence="1">
    <location>
        <begin position="41"/>
        <end position="55"/>
    </location>
</feature>
<feature type="compositionally biased region" description="Pro residues" evidence="1">
    <location>
        <begin position="56"/>
        <end position="68"/>
    </location>
</feature>
<evidence type="ECO:0000313" key="2">
    <source>
        <dbReference type="EMBL" id="CAD1819612.1"/>
    </source>
</evidence>
<dbReference type="AlphaFoldDB" id="A0A6V7NLZ3"/>
<organism evidence="2">
    <name type="scientific">Ananas comosus var. bracteatus</name>
    <name type="common">red pineapple</name>
    <dbReference type="NCBI Taxonomy" id="296719"/>
    <lineage>
        <taxon>Eukaryota</taxon>
        <taxon>Viridiplantae</taxon>
        <taxon>Streptophyta</taxon>
        <taxon>Embryophyta</taxon>
        <taxon>Tracheophyta</taxon>
        <taxon>Spermatophyta</taxon>
        <taxon>Magnoliopsida</taxon>
        <taxon>Liliopsida</taxon>
        <taxon>Poales</taxon>
        <taxon>Bromeliaceae</taxon>
        <taxon>Bromelioideae</taxon>
        <taxon>Ananas</taxon>
    </lineage>
</organism>
<dbReference type="PANTHER" id="PTHR47441">
    <property type="match status" value="1"/>
</dbReference>
<name>A0A6V7NLZ3_ANACO</name>
<evidence type="ECO:0000256" key="1">
    <source>
        <dbReference type="SAM" id="MobiDB-lite"/>
    </source>
</evidence>